<dbReference type="InterPro" id="IPR050204">
    <property type="entry name" value="AraC_XylS_family_regulators"/>
</dbReference>
<evidence type="ECO:0000256" key="3">
    <source>
        <dbReference type="ARBA" id="ARBA00023163"/>
    </source>
</evidence>
<name>A0A327NK26_9BACT</name>
<dbReference type="InterPro" id="IPR018060">
    <property type="entry name" value="HTH_AraC"/>
</dbReference>
<dbReference type="OrthoDB" id="4480133at2"/>
<dbReference type="Pfam" id="PF22200">
    <property type="entry name" value="ExsA_N"/>
    <property type="match status" value="1"/>
</dbReference>
<dbReference type="GO" id="GO:0043565">
    <property type="term" value="F:sequence-specific DNA binding"/>
    <property type="evidence" value="ECO:0007669"/>
    <property type="project" value="InterPro"/>
</dbReference>
<comment type="caution">
    <text evidence="5">The sequence shown here is derived from an EMBL/GenBank/DDBJ whole genome shotgun (WGS) entry which is preliminary data.</text>
</comment>
<reference evidence="5 6" key="1">
    <citation type="submission" date="2018-06" db="EMBL/GenBank/DDBJ databases">
        <title>Spirosoma sp. HMF3257 Genome sequencing and assembly.</title>
        <authorList>
            <person name="Kang H."/>
            <person name="Cha I."/>
            <person name="Kim H."/>
            <person name="Kang J."/>
            <person name="Joh K."/>
        </authorList>
    </citation>
    <scope>NUCLEOTIDE SEQUENCE [LARGE SCALE GENOMIC DNA]</scope>
    <source>
        <strain evidence="5 6">HMF3257</strain>
    </source>
</reference>
<accession>A0A327NK26</accession>
<dbReference type="PROSITE" id="PS00041">
    <property type="entry name" value="HTH_ARAC_FAMILY_1"/>
    <property type="match status" value="1"/>
</dbReference>
<keyword evidence="2" id="KW-0238">DNA-binding</keyword>
<dbReference type="InterPro" id="IPR020449">
    <property type="entry name" value="Tscrpt_reg_AraC-type_HTH"/>
</dbReference>
<evidence type="ECO:0000313" key="5">
    <source>
        <dbReference type="EMBL" id="RAI75135.1"/>
    </source>
</evidence>
<dbReference type="GO" id="GO:0003700">
    <property type="term" value="F:DNA-binding transcription factor activity"/>
    <property type="evidence" value="ECO:0007669"/>
    <property type="project" value="InterPro"/>
</dbReference>
<proteinExistence type="predicted"/>
<dbReference type="SUPFAM" id="SSF46689">
    <property type="entry name" value="Homeodomain-like"/>
    <property type="match status" value="2"/>
</dbReference>
<dbReference type="InterPro" id="IPR009057">
    <property type="entry name" value="Homeodomain-like_sf"/>
</dbReference>
<dbReference type="PROSITE" id="PS01124">
    <property type="entry name" value="HTH_ARAC_FAMILY_2"/>
    <property type="match status" value="1"/>
</dbReference>
<keyword evidence="1" id="KW-0805">Transcription regulation</keyword>
<dbReference type="PANTHER" id="PTHR46796:SF13">
    <property type="entry name" value="HTH-TYPE TRANSCRIPTIONAL ACTIVATOR RHAS"/>
    <property type="match status" value="1"/>
</dbReference>
<dbReference type="InterPro" id="IPR054015">
    <property type="entry name" value="ExsA-like_N"/>
</dbReference>
<evidence type="ECO:0000256" key="1">
    <source>
        <dbReference type="ARBA" id="ARBA00023015"/>
    </source>
</evidence>
<gene>
    <name evidence="5" type="ORF">HMF3257_14700</name>
</gene>
<sequence>MINVYEFLRYQPKIYKQFTCKDLLFVYYHCPQVVRKVDVFTHYNILSFVIEGRKLMHRPDETLLLEEGHCYFLKTGAFNQELYLDECWRSMNLYIPDSYLQQLSSHYQPENKRKGLPEQAFRQLNELEFNPLTRELSKHLLASFAEEPTPSENVLEQRFLDLFLSILEEPRNQALVDHLSKLTKNTRSDLYTVMETNYMYNLSLAEFAQLAHQSLPTFKREFKRIFHTTPAQWLMQKRLSHTEVLLKTTEKSISDIARESGFESNSHFSRVFKSQFGKSPLQYRKQLIVD</sequence>
<dbReference type="RefSeq" id="WP_111343208.1">
    <property type="nucleotide sequence ID" value="NZ_QLII01000001.1"/>
</dbReference>
<evidence type="ECO:0000259" key="4">
    <source>
        <dbReference type="PROSITE" id="PS01124"/>
    </source>
</evidence>
<feature type="domain" description="HTH araC/xylS-type" evidence="4">
    <location>
        <begin position="188"/>
        <end position="286"/>
    </location>
</feature>
<dbReference type="PANTHER" id="PTHR46796">
    <property type="entry name" value="HTH-TYPE TRANSCRIPTIONAL ACTIVATOR RHAS-RELATED"/>
    <property type="match status" value="1"/>
</dbReference>
<dbReference type="InterPro" id="IPR018062">
    <property type="entry name" value="HTH_AraC-typ_CS"/>
</dbReference>
<dbReference type="Gene3D" id="1.10.10.60">
    <property type="entry name" value="Homeodomain-like"/>
    <property type="match status" value="2"/>
</dbReference>
<dbReference type="EMBL" id="QLII01000001">
    <property type="protein sequence ID" value="RAI75135.1"/>
    <property type="molecule type" value="Genomic_DNA"/>
</dbReference>
<dbReference type="Proteomes" id="UP000249016">
    <property type="component" value="Unassembled WGS sequence"/>
</dbReference>
<evidence type="ECO:0000256" key="2">
    <source>
        <dbReference type="ARBA" id="ARBA00023125"/>
    </source>
</evidence>
<dbReference type="PRINTS" id="PR00032">
    <property type="entry name" value="HTHARAC"/>
</dbReference>
<dbReference type="Pfam" id="PF12833">
    <property type="entry name" value="HTH_18"/>
    <property type="match status" value="1"/>
</dbReference>
<keyword evidence="6" id="KW-1185">Reference proteome</keyword>
<protein>
    <recommendedName>
        <fullName evidence="4">HTH araC/xylS-type domain-containing protein</fullName>
    </recommendedName>
</protein>
<organism evidence="5 6">
    <name type="scientific">Spirosoma telluris</name>
    <dbReference type="NCBI Taxonomy" id="2183553"/>
    <lineage>
        <taxon>Bacteria</taxon>
        <taxon>Pseudomonadati</taxon>
        <taxon>Bacteroidota</taxon>
        <taxon>Cytophagia</taxon>
        <taxon>Cytophagales</taxon>
        <taxon>Cytophagaceae</taxon>
        <taxon>Spirosoma</taxon>
    </lineage>
</organism>
<keyword evidence="3" id="KW-0804">Transcription</keyword>
<dbReference type="SMART" id="SM00342">
    <property type="entry name" value="HTH_ARAC"/>
    <property type="match status" value="1"/>
</dbReference>
<dbReference type="AlphaFoldDB" id="A0A327NK26"/>
<evidence type="ECO:0000313" key="6">
    <source>
        <dbReference type="Proteomes" id="UP000249016"/>
    </source>
</evidence>